<feature type="coiled-coil region" evidence="1">
    <location>
        <begin position="223"/>
        <end position="250"/>
    </location>
</feature>
<feature type="region of interest" description="Disordered" evidence="2">
    <location>
        <begin position="165"/>
        <end position="186"/>
    </location>
</feature>
<evidence type="ECO:0000313" key="4">
    <source>
        <dbReference type="Proteomes" id="UP001476282"/>
    </source>
</evidence>
<reference evidence="3 4" key="1">
    <citation type="submission" date="2024-02" db="EMBL/GenBank/DDBJ databases">
        <title>Haloferula sargassicola NBRC 104335.</title>
        <authorList>
            <person name="Ichikawa N."/>
            <person name="Katano-Makiyama Y."/>
            <person name="Hidaka K."/>
        </authorList>
    </citation>
    <scope>NUCLEOTIDE SEQUENCE [LARGE SCALE GENOMIC DNA]</scope>
    <source>
        <strain evidence="3 4">NBRC 104335</strain>
    </source>
</reference>
<feature type="compositionally biased region" description="Polar residues" evidence="2">
    <location>
        <begin position="166"/>
        <end position="175"/>
    </location>
</feature>
<dbReference type="EMBL" id="BAABRI010000006">
    <property type="protein sequence ID" value="GAA5482058.1"/>
    <property type="molecule type" value="Genomic_DNA"/>
</dbReference>
<protein>
    <submittedName>
        <fullName evidence="3">Uncharacterized protein</fullName>
    </submittedName>
</protein>
<accession>A0ABP9UQJ1</accession>
<proteinExistence type="predicted"/>
<evidence type="ECO:0000256" key="2">
    <source>
        <dbReference type="SAM" id="MobiDB-lite"/>
    </source>
</evidence>
<keyword evidence="4" id="KW-1185">Reference proteome</keyword>
<evidence type="ECO:0000256" key="1">
    <source>
        <dbReference type="SAM" id="Coils"/>
    </source>
</evidence>
<sequence length="409" mass="45617">MNRTRFIAEMQDVLKELGYQPDPNKRGTLQDVSSARRLGLIWDMNLKMAAGYAKWKAEQDEDLLDEFPAWELTRELGRVEVRDWPAIWAAAGGEFFGEPGPDYPSAPGRMMAMKTDPIWAAISQFGTPWPPFRWGSGMGLTDIDRDEAEELGVVLEDTVQGPLATPFNSGFSQSIKGLPEPSRERLRSEFGDTCRIDGDRIFHQRDTTEANEHRAKTIREELRARARSAVERGEAALERLRREDDAAEALYGSEEADGVRRTYLAQLAAVENGRKGLFHEQITEEAAWPLIEAAREAMPSARVEWKDGHLLAWRPDLDRLSLEELAELSGENPVARNGMLLGYGMESPAALGEEHVLVLLVDGEGNTVSGFHAPLRAARIYAEARLRDLTDGLGPGYDYRIIERKGGGA</sequence>
<name>A0ABP9UQJ1_9BACT</name>
<comment type="caution">
    <text evidence="3">The sequence shown here is derived from an EMBL/GenBank/DDBJ whole genome shotgun (WGS) entry which is preliminary data.</text>
</comment>
<organism evidence="3 4">
    <name type="scientific">Haloferula sargassicola</name>
    <dbReference type="NCBI Taxonomy" id="490096"/>
    <lineage>
        <taxon>Bacteria</taxon>
        <taxon>Pseudomonadati</taxon>
        <taxon>Verrucomicrobiota</taxon>
        <taxon>Verrucomicrobiia</taxon>
        <taxon>Verrucomicrobiales</taxon>
        <taxon>Verrucomicrobiaceae</taxon>
        <taxon>Haloferula</taxon>
    </lineage>
</organism>
<dbReference type="Proteomes" id="UP001476282">
    <property type="component" value="Unassembled WGS sequence"/>
</dbReference>
<evidence type="ECO:0000313" key="3">
    <source>
        <dbReference type="EMBL" id="GAA5482058.1"/>
    </source>
</evidence>
<gene>
    <name evidence="3" type="ORF">Hsar01_01273</name>
</gene>
<keyword evidence="1" id="KW-0175">Coiled coil</keyword>